<gene>
    <name evidence="10" type="primary">rpoZ</name>
    <name evidence="11" type="ORF">IAB71_02105</name>
</gene>
<dbReference type="EMBL" id="DVOO01000008">
    <property type="protein sequence ID" value="HIV24572.1"/>
    <property type="molecule type" value="Genomic_DNA"/>
</dbReference>
<reference evidence="11" key="1">
    <citation type="submission" date="2020-10" db="EMBL/GenBank/DDBJ databases">
        <authorList>
            <person name="Gilroy R."/>
        </authorList>
    </citation>
    <scope>NUCLEOTIDE SEQUENCE</scope>
    <source>
        <strain evidence="11">CHK188-20938</strain>
    </source>
</reference>
<dbReference type="Gene3D" id="3.90.940.10">
    <property type="match status" value="1"/>
</dbReference>
<name>A0A9D1P203_9FIRM</name>
<dbReference type="PANTHER" id="PTHR34476">
    <property type="entry name" value="DNA-DIRECTED RNA POLYMERASE SUBUNIT OMEGA"/>
    <property type="match status" value="1"/>
</dbReference>
<dbReference type="GO" id="GO:0003677">
    <property type="term" value="F:DNA binding"/>
    <property type="evidence" value="ECO:0007669"/>
    <property type="project" value="UniProtKB-UniRule"/>
</dbReference>
<dbReference type="PANTHER" id="PTHR34476:SF1">
    <property type="entry name" value="DNA-DIRECTED RNA POLYMERASE SUBUNIT OMEGA"/>
    <property type="match status" value="1"/>
</dbReference>
<comment type="caution">
    <text evidence="11">The sequence shown here is derived from an EMBL/GenBank/DDBJ whole genome shotgun (WGS) entry which is preliminary data.</text>
</comment>
<keyword evidence="7 10" id="KW-0804">Transcription</keyword>
<keyword evidence="6 10" id="KW-0548">Nucleotidyltransferase</keyword>
<comment type="subunit">
    <text evidence="10">The RNAP catalytic core consists of 2 alpha, 1 beta, 1 beta' and 1 omega subunit. When a sigma factor is associated with the core the holoenzyme is formed, which can initiate transcription.</text>
</comment>
<reference evidence="11" key="2">
    <citation type="journal article" date="2021" name="PeerJ">
        <title>Extensive microbial diversity within the chicken gut microbiome revealed by metagenomics and culture.</title>
        <authorList>
            <person name="Gilroy R."/>
            <person name="Ravi A."/>
            <person name="Getino M."/>
            <person name="Pursley I."/>
            <person name="Horton D.L."/>
            <person name="Alikhan N.F."/>
            <person name="Baker D."/>
            <person name="Gharbi K."/>
            <person name="Hall N."/>
            <person name="Watson M."/>
            <person name="Adriaenssens E.M."/>
            <person name="Foster-Nyarko E."/>
            <person name="Jarju S."/>
            <person name="Secka A."/>
            <person name="Antonio M."/>
            <person name="Oren A."/>
            <person name="Chaudhuri R.R."/>
            <person name="La Ragione R."/>
            <person name="Hildebrand F."/>
            <person name="Pallen M.J."/>
        </authorList>
    </citation>
    <scope>NUCLEOTIDE SEQUENCE</scope>
    <source>
        <strain evidence="11">CHK188-20938</strain>
    </source>
</reference>
<evidence type="ECO:0000313" key="11">
    <source>
        <dbReference type="EMBL" id="HIV24572.1"/>
    </source>
</evidence>
<proteinExistence type="inferred from homology"/>
<dbReference type="GO" id="GO:0000428">
    <property type="term" value="C:DNA-directed RNA polymerase complex"/>
    <property type="evidence" value="ECO:0007669"/>
    <property type="project" value="UniProtKB-KW"/>
</dbReference>
<comment type="function">
    <text evidence="10">Promotes RNA polymerase assembly. Latches the N- and C-terminal regions of the beta' subunit thereby facilitating its interaction with the beta and alpha subunits.</text>
</comment>
<evidence type="ECO:0000313" key="12">
    <source>
        <dbReference type="Proteomes" id="UP000824169"/>
    </source>
</evidence>
<evidence type="ECO:0000256" key="5">
    <source>
        <dbReference type="ARBA" id="ARBA00022679"/>
    </source>
</evidence>
<dbReference type="Proteomes" id="UP000824169">
    <property type="component" value="Unassembled WGS sequence"/>
</dbReference>
<dbReference type="GO" id="GO:0003899">
    <property type="term" value="F:DNA-directed RNA polymerase activity"/>
    <property type="evidence" value="ECO:0007669"/>
    <property type="project" value="UniProtKB-UniRule"/>
</dbReference>
<keyword evidence="5 10" id="KW-0808">Transferase</keyword>
<evidence type="ECO:0000256" key="9">
    <source>
        <dbReference type="ARBA" id="ARBA00048552"/>
    </source>
</evidence>
<dbReference type="HAMAP" id="MF_00366">
    <property type="entry name" value="RNApol_bact_RpoZ"/>
    <property type="match status" value="1"/>
</dbReference>
<dbReference type="InterPro" id="IPR003716">
    <property type="entry name" value="DNA-dir_RNA_pol_omega"/>
</dbReference>
<comment type="catalytic activity">
    <reaction evidence="9 10">
        <text>RNA(n) + a ribonucleoside 5'-triphosphate = RNA(n+1) + diphosphate</text>
        <dbReference type="Rhea" id="RHEA:21248"/>
        <dbReference type="Rhea" id="RHEA-COMP:14527"/>
        <dbReference type="Rhea" id="RHEA-COMP:17342"/>
        <dbReference type="ChEBI" id="CHEBI:33019"/>
        <dbReference type="ChEBI" id="CHEBI:61557"/>
        <dbReference type="ChEBI" id="CHEBI:140395"/>
        <dbReference type="EC" id="2.7.7.6"/>
    </reaction>
</comment>
<dbReference type="GO" id="GO:0006351">
    <property type="term" value="P:DNA-templated transcription"/>
    <property type="evidence" value="ECO:0007669"/>
    <property type="project" value="UniProtKB-UniRule"/>
</dbReference>
<accession>A0A9D1P203</accession>
<dbReference type="NCBIfam" id="TIGR00690">
    <property type="entry name" value="rpoZ"/>
    <property type="match status" value="1"/>
</dbReference>
<dbReference type="SUPFAM" id="SSF63562">
    <property type="entry name" value="RPB6/omega subunit-like"/>
    <property type="match status" value="1"/>
</dbReference>
<evidence type="ECO:0000256" key="8">
    <source>
        <dbReference type="ARBA" id="ARBA00029924"/>
    </source>
</evidence>
<organism evidence="11 12">
    <name type="scientific">Candidatus Scatomonas pullistercoris</name>
    <dbReference type="NCBI Taxonomy" id="2840920"/>
    <lineage>
        <taxon>Bacteria</taxon>
        <taxon>Bacillati</taxon>
        <taxon>Bacillota</taxon>
        <taxon>Clostridia</taxon>
        <taxon>Lachnospirales</taxon>
        <taxon>Lachnospiraceae</taxon>
        <taxon>Lachnospiraceae incertae sedis</taxon>
        <taxon>Candidatus Scatomonas</taxon>
    </lineage>
</organism>
<dbReference type="InterPro" id="IPR006110">
    <property type="entry name" value="Pol_omega/Rpo6/RPB6"/>
</dbReference>
<evidence type="ECO:0000256" key="2">
    <source>
        <dbReference type="ARBA" id="ARBA00012418"/>
    </source>
</evidence>
<dbReference type="SMART" id="SM01409">
    <property type="entry name" value="RNA_pol_Rpb6"/>
    <property type="match status" value="1"/>
</dbReference>
<protein>
    <recommendedName>
        <fullName evidence="3 10">DNA-directed RNA polymerase subunit omega</fullName>
        <shortName evidence="10">RNAP omega subunit</shortName>
        <ecNumber evidence="2 10">2.7.7.6</ecNumber>
    </recommendedName>
    <alternativeName>
        <fullName evidence="10">RNA polymerase omega subunit</fullName>
    </alternativeName>
    <alternativeName>
        <fullName evidence="8 10">Transcriptase subunit omega</fullName>
    </alternativeName>
</protein>
<dbReference type="EC" id="2.7.7.6" evidence="2 10"/>
<dbReference type="AlphaFoldDB" id="A0A9D1P203"/>
<evidence type="ECO:0000256" key="6">
    <source>
        <dbReference type="ARBA" id="ARBA00022695"/>
    </source>
</evidence>
<comment type="similarity">
    <text evidence="1 10">Belongs to the RNA polymerase subunit omega family.</text>
</comment>
<evidence type="ECO:0000256" key="4">
    <source>
        <dbReference type="ARBA" id="ARBA00022478"/>
    </source>
</evidence>
<evidence type="ECO:0000256" key="3">
    <source>
        <dbReference type="ARBA" id="ARBA00013725"/>
    </source>
</evidence>
<evidence type="ECO:0000256" key="7">
    <source>
        <dbReference type="ARBA" id="ARBA00023163"/>
    </source>
</evidence>
<sequence>MIHPSYQELIEAINAGQEMDEEPLVTSRYSIVLATSKRARQLIAGAQPMVRSRGRKALSVAVEEIYKGKVKILPQEETEEEE</sequence>
<evidence type="ECO:0000256" key="1">
    <source>
        <dbReference type="ARBA" id="ARBA00006711"/>
    </source>
</evidence>
<keyword evidence="4 10" id="KW-0240">DNA-directed RNA polymerase</keyword>
<evidence type="ECO:0000256" key="10">
    <source>
        <dbReference type="HAMAP-Rule" id="MF_00366"/>
    </source>
</evidence>
<dbReference type="Pfam" id="PF01192">
    <property type="entry name" value="RNA_pol_Rpb6"/>
    <property type="match status" value="1"/>
</dbReference>
<dbReference type="InterPro" id="IPR036161">
    <property type="entry name" value="RPB6/omega-like_sf"/>
</dbReference>